<sequence>MKHTTVLRTGSRLALAAPLAAVAALAFGPALAVAEQGEASTACADFLAMRPEHQAGVVRGILSLRGPGFSTASSVSQVDLAVAGCQARVGDSVADVIGR</sequence>
<keyword evidence="1" id="KW-0732">Signal</keyword>
<protein>
    <submittedName>
        <fullName evidence="2">Uncharacterized protein</fullName>
    </submittedName>
</protein>
<dbReference type="EMBL" id="CP001958">
    <property type="protein sequence ID" value="ADG97760.1"/>
    <property type="molecule type" value="Genomic_DNA"/>
</dbReference>
<dbReference type="RefSeq" id="WP_013138214.1">
    <property type="nucleotide sequence ID" value="NC_014168.1"/>
</dbReference>
<keyword evidence="3" id="KW-1185">Reference proteome</keyword>
<gene>
    <name evidence="2" type="ordered locus">Srot_1291</name>
</gene>
<evidence type="ECO:0000313" key="2">
    <source>
        <dbReference type="EMBL" id="ADG97760.1"/>
    </source>
</evidence>
<accession>D6ZFN6</accession>
<name>D6ZFN6_SEGRD</name>
<evidence type="ECO:0000313" key="3">
    <source>
        <dbReference type="Proteomes" id="UP000002247"/>
    </source>
</evidence>
<dbReference type="KEGG" id="srt:Srot_1291"/>
<evidence type="ECO:0000256" key="1">
    <source>
        <dbReference type="SAM" id="SignalP"/>
    </source>
</evidence>
<dbReference type="HOGENOM" id="CLU_2371174_0_0_11"/>
<dbReference type="AlphaFoldDB" id="D6ZFN6"/>
<proteinExistence type="predicted"/>
<feature type="signal peptide" evidence="1">
    <location>
        <begin position="1"/>
        <end position="32"/>
    </location>
</feature>
<dbReference type="Proteomes" id="UP000002247">
    <property type="component" value="Chromosome"/>
</dbReference>
<organism evidence="2 3">
    <name type="scientific">Segniliparus rotundus (strain ATCC BAA-972 / CDC 1076 / CIP 108378 / DSM 44985 / JCM 13578)</name>
    <dbReference type="NCBI Taxonomy" id="640132"/>
    <lineage>
        <taxon>Bacteria</taxon>
        <taxon>Bacillati</taxon>
        <taxon>Actinomycetota</taxon>
        <taxon>Actinomycetes</taxon>
        <taxon>Mycobacteriales</taxon>
        <taxon>Segniliparaceae</taxon>
        <taxon>Segniliparus</taxon>
    </lineage>
</organism>
<feature type="chain" id="PRO_5003091626" evidence="1">
    <location>
        <begin position="33"/>
        <end position="99"/>
    </location>
</feature>
<dbReference type="STRING" id="640132.Srot_1291"/>
<reference evidence="2 3" key="1">
    <citation type="journal article" date="2010" name="Stand. Genomic Sci.">
        <title>Complete genome sequence of Segniliparus rotundus type strain (CDC 1076).</title>
        <authorList>
            <person name="Sikorski J."/>
            <person name="Lapidus A."/>
            <person name="Copeland A."/>
            <person name="Misra M."/>
            <person name="Glavina Del Rio T."/>
            <person name="Nolan M."/>
            <person name="Lucas S."/>
            <person name="Chen F."/>
            <person name="Tice H."/>
            <person name="Cheng J.F."/>
            <person name="Jando M."/>
            <person name="Schneider S."/>
            <person name="Bruce D."/>
            <person name="Goodwin L."/>
            <person name="Pitluck S."/>
            <person name="Liolios K."/>
            <person name="Mikhailova N."/>
            <person name="Pati A."/>
            <person name="Ivanova N."/>
            <person name="Mavromatis K."/>
            <person name="Chen A."/>
            <person name="Palaniappan K."/>
            <person name="Chertkov O."/>
            <person name="Land M."/>
            <person name="Hauser L."/>
            <person name="Chang Y.J."/>
            <person name="Jeffries C.D."/>
            <person name="Brettin T."/>
            <person name="Detter J.C."/>
            <person name="Han C."/>
            <person name="Rohde M."/>
            <person name="Goker M."/>
            <person name="Bristow J."/>
            <person name="Eisen J.A."/>
            <person name="Markowitz V."/>
            <person name="Hugenholtz P."/>
            <person name="Kyrpides N.C."/>
            <person name="Klenk H.P."/>
        </authorList>
    </citation>
    <scope>NUCLEOTIDE SEQUENCE [LARGE SCALE GENOMIC DNA]</scope>
    <source>
        <strain evidence="3">ATCC BAA-972 / CDC 1076 / CIP 108378 / DSM 44985 / JCM 13578</strain>
    </source>
</reference>